<feature type="compositionally biased region" description="Polar residues" evidence="7">
    <location>
        <begin position="676"/>
        <end position="692"/>
    </location>
</feature>
<feature type="compositionally biased region" description="Polar residues" evidence="7">
    <location>
        <begin position="506"/>
        <end position="517"/>
    </location>
</feature>
<keyword evidence="5 8" id="KW-1133">Transmembrane helix</keyword>
<feature type="region of interest" description="Disordered" evidence="7">
    <location>
        <begin position="1"/>
        <end position="68"/>
    </location>
</feature>
<evidence type="ECO:0008006" key="11">
    <source>
        <dbReference type="Google" id="ProtNLM"/>
    </source>
</evidence>
<dbReference type="EMBL" id="BACD03000054">
    <property type="protein sequence ID" value="GAO51853.1"/>
    <property type="molecule type" value="Genomic_DNA"/>
</dbReference>
<dbReference type="PANTHER" id="PTHR43829">
    <property type="entry name" value="AQUAPORIN OR AQUAGLYCEROPORIN RELATED"/>
    <property type="match status" value="1"/>
</dbReference>
<dbReference type="InterPro" id="IPR050363">
    <property type="entry name" value="MIP/Aquaporin"/>
</dbReference>
<dbReference type="GO" id="GO:0015254">
    <property type="term" value="F:glycerol channel activity"/>
    <property type="evidence" value="ECO:0007669"/>
    <property type="project" value="TreeGrafter"/>
</dbReference>
<keyword evidence="3" id="KW-0813">Transport</keyword>
<feature type="transmembrane region" description="Helical" evidence="8">
    <location>
        <begin position="200"/>
        <end position="220"/>
    </location>
</feature>
<name>A0A0E9NPV8_SAICN</name>
<dbReference type="STRING" id="698492.A0A0E9NPV8"/>
<comment type="similarity">
    <text evidence="2">Belongs to the MIP/aquaporin (TC 1.A.8) family.</text>
</comment>
<evidence type="ECO:0000256" key="6">
    <source>
        <dbReference type="ARBA" id="ARBA00023136"/>
    </source>
</evidence>
<dbReference type="InterPro" id="IPR023271">
    <property type="entry name" value="Aquaporin-like"/>
</dbReference>
<evidence type="ECO:0000256" key="3">
    <source>
        <dbReference type="ARBA" id="ARBA00022448"/>
    </source>
</evidence>
<evidence type="ECO:0000256" key="4">
    <source>
        <dbReference type="ARBA" id="ARBA00022692"/>
    </source>
</evidence>
<dbReference type="AlphaFoldDB" id="A0A0E9NPV8"/>
<organism evidence="9 10">
    <name type="scientific">Saitoella complicata (strain BCRC 22490 / CBS 7301 / JCM 7358 / NBRC 10748 / NRRL Y-17804)</name>
    <dbReference type="NCBI Taxonomy" id="698492"/>
    <lineage>
        <taxon>Eukaryota</taxon>
        <taxon>Fungi</taxon>
        <taxon>Dikarya</taxon>
        <taxon>Ascomycota</taxon>
        <taxon>Taphrinomycotina</taxon>
        <taxon>Taphrinomycotina incertae sedis</taxon>
        <taxon>Saitoella</taxon>
    </lineage>
</organism>
<feature type="region of interest" description="Disordered" evidence="7">
    <location>
        <begin position="568"/>
        <end position="728"/>
    </location>
</feature>
<feature type="region of interest" description="Disordered" evidence="7">
    <location>
        <begin position="82"/>
        <end position="101"/>
    </location>
</feature>
<evidence type="ECO:0000256" key="2">
    <source>
        <dbReference type="ARBA" id="ARBA00006175"/>
    </source>
</evidence>
<dbReference type="GO" id="GO:0015250">
    <property type="term" value="F:water channel activity"/>
    <property type="evidence" value="ECO:0007669"/>
    <property type="project" value="TreeGrafter"/>
</dbReference>
<feature type="transmembrane region" description="Helical" evidence="8">
    <location>
        <begin position="151"/>
        <end position="170"/>
    </location>
</feature>
<reference evidence="9 10" key="1">
    <citation type="journal article" date="2011" name="J. Gen. Appl. Microbiol.">
        <title>Draft genome sequencing of the enigmatic yeast Saitoella complicata.</title>
        <authorList>
            <person name="Nishida H."/>
            <person name="Hamamoto M."/>
            <person name="Sugiyama J."/>
        </authorList>
    </citation>
    <scope>NUCLEOTIDE SEQUENCE [LARGE SCALE GENOMIC DNA]</scope>
    <source>
        <strain evidence="9 10">NRRL Y-17804</strain>
    </source>
</reference>
<comment type="subcellular location">
    <subcellularLocation>
        <location evidence="1">Membrane</location>
        <topology evidence="1">Multi-pass membrane protein</topology>
    </subcellularLocation>
</comment>
<feature type="transmembrane region" description="Helical" evidence="8">
    <location>
        <begin position="274"/>
        <end position="296"/>
    </location>
</feature>
<feature type="compositionally biased region" description="Basic and acidic residues" evidence="7">
    <location>
        <begin position="457"/>
        <end position="472"/>
    </location>
</feature>
<accession>A0A0E9NPV8</accession>
<dbReference type="PANTHER" id="PTHR43829:SF14">
    <property type="entry name" value="AQUAPORIN 3"/>
    <property type="match status" value="1"/>
</dbReference>
<evidence type="ECO:0000256" key="7">
    <source>
        <dbReference type="SAM" id="MobiDB-lite"/>
    </source>
</evidence>
<feature type="compositionally biased region" description="Basic and acidic residues" evidence="7">
    <location>
        <begin position="630"/>
        <end position="646"/>
    </location>
</feature>
<protein>
    <recommendedName>
        <fullName evidence="11">Aquaporin</fullName>
    </recommendedName>
</protein>
<feature type="region of interest" description="Disordered" evidence="7">
    <location>
        <begin position="376"/>
        <end position="523"/>
    </location>
</feature>
<gene>
    <name evidence="9" type="ORF">G7K_5944-t1</name>
</gene>
<dbReference type="GO" id="GO:0005886">
    <property type="term" value="C:plasma membrane"/>
    <property type="evidence" value="ECO:0007669"/>
    <property type="project" value="TreeGrafter"/>
</dbReference>
<evidence type="ECO:0000313" key="10">
    <source>
        <dbReference type="Proteomes" id="UP000033140"/>
    </source>
</evidence>
<feature type="compositionally biased region" description="Basic and acidic residues" evidence="7">
    <location>
        <begin position="431"/>
        <end position="448"/>
    </location>
</feature>
<reference evidence="9 10" key="2">
    <citation type="journal article" date="2014" name="J. Gen. Appl. Microbiol.">
        <title>The early diverging ascomycetous budding yeast Saitoella complicata has three histone deacetylases belonging to the Clr6, Hos2, and Rpd3 lineages.</title>
        <authorList>
            <person name="Nishida H."/>
            <person name="Matsumoto T."/>
            <person name="Kondo S."/>
            <person name="Hamamoto M."/>
            <person name="Yoshikawa H."/>
        </authorList>
    </citation>
    <scope>NUCLEOTIDE SEQUENCE [LARGE SCALE GENOMIC DNA]</scope>
    <source>
        <strain evidence="9 10">NRRL Y-17804</strain>
    </source>
</reference>
<feature type="compositionally biased region" description="Basic and acidic residues" evidence="7">
    <location>
        <begin position="568"/>
        <end position="601"/>
    </location>
</feature>
<sequence>MAADSSERGGPMETTSHSSSHSHTHVHGHGHSTSTDDTGNGTERGQHPNRRKHDPDPHHESQKHSGALAPNEAEQGALGAEISAESPTRVRNRSSTPHPPSRLHKLRIWWEGVRPQWLREVIAEFVGTGVIVYYGLAAQATYALANPGDTSPALIAGFSFAVAIAIAVFVSGPVSGGHFAPGLTIAFALFKGFPARKVPLYILSQLLGAIVATTLLYGIFSPFNPSVFTSVEAQPYISPGDPMMGGGAKVLMELSADILTALAIWAVLDPSNPFITPAVAPWSIGLIFAVTIWSFSDLSVSANTARDTGVRIAVSMFWGPGVWSGVSGRGVEAWVGGLVPVLGNVVGAAVYEGMFATEVEEEERRFFEEGGDLDDLGKDVYDDYDSEYGSSGGEEGELDPIDEHPTDESDFDFDFENGGDTAVGTDTEFDGAEKEYQHQRQDRRESRPELNVGRGTRRAERHSEGGSRRDTQGRGSHRSHHSMSKYDSHHSNRHGSHHSGSYNSRTPSRASQASATPKQKAKAALVGLAMRKPHFHHPKVFGGVAGTNLNRAYLDSLRGRDGVSKRFWERTNDGRSGDREGEGGSRGREGSFRGSVREDSGSYRGSTASASVRDGHGGSSTQRGRQGRPQTRDRGSESYRSGDGHSRRSRHKGESYASARGTGTGAGDSELRARQPQRTQGGDTTRHASASSFPWEAGADTNTRERQGSSLGRDVWTMGGEHRDEDEGGTSYPTLLALLSVGVYCSSSMLLDSLPSYSCDRASRSLCSSTRCRSSILAMRQRRVCRALSALVPVPFCIPFLVLHSHPILLTSVVLRLTIPSIITSPRESYPTDSHTTKVDTSQMFRPSNRLAPNLSPINPPINIHVGQPNHRNIIAPDNIQPQYHDLCLDLFSLCFVDF</sequence>
<comment type="caution">
    <text evidence="9">The sequence shown here is derived from an EMBL/GenBank/DDBJ whole genome shotgun (WGS) entry which is preliminary data.</text>
</comment>
<dbReference type="Proteomes" id="UP000033140">
    <property type="component" value="Unassembled WGS sequence"/>
</dbReference>
<feature type="transmembrane region" description="Helical" evidence="8">
    <location>
        <begin position="784"/>
        <end position="803"/>
    </location>
</feature>
<dbReference type="Pfam" id="PF00230">
    <property type="entry name" value="MIP"/>
    <property type="match status" value="1"/>
</dbReference>
<evidence type="ECO:0000313" key="9">
    <source>
        <dbReference type="EMBL" id="GAO51853.1"/>
    </source>
</evidence>
<keyword evidence="10" id="KW-1185">Reference proteome</keyword>
<evidence type="ECO:0000256" key="5">
    <source>
        <dbReference type="ARBA" id="ARBA00022989"/>
    </source>
</evidence>
<feature type="compositionally biased region" description="Acidic residues" evidence="7">
    <location>
        <begin position="408"/>
        <end position="417"/>
    </location>
</feature>
<evidence type="ECO:0000256" key="1">
    <source>
        <dbReference type="ARBA" id="ARBA00004141"/>
    </source>
</evidence>
<feature type="compositionally biased region" description="Basic residues" evidence="7">
    <location>
        <begin position="20"/>
        <end position="30"/>
    </location>
</feature>
<reference evidence="9 10" key="3">
    <citation type="journal article" date="2015" name="Genome Announc.">
        <title>Draft Genome Sequence of the Archiascomycetous Yeast Saitoella complicata.</title>
        <authorList>
            <person name="Yamauchi K."/>
            <person name="Kondo S."/>
            <person name="Hamamoto M."/>
            <person name="Takahashi Y."/>
            <person name="Ogura Y."/>
            <person name="Hayashi T."/>
            <person name="Nishida H."/>
        </authorList>
    </citation>
    <scope>NUCLEOTIDE SEQUENCE [LARGE SCALE GENOMIC DNA]</scope>
    <source>
        <strain evidence="9 10">NRRL Y-17804</strain>
    </source>
</reference>
<proteinExistence type="inferred from homology"/>
<keyword evidence="4 8" id="KW-0812">Transmembrane</keyword>
<dbReference type="SUPFAM" id="SSF81338">
    <property type="entry name" value="Aquaporin-like"/>
    <property type="match status" value="1"/>
</dbReference>
<dbReference type="Gene3D" id="1.20.1080.10">
    <property type="entry name" value="Glycerol uptake facilitator protein"/>
    <property type="match status" value="1"/>
</dbReference>
<dbReference type="PRINTS" id="PR00783">
    <property type="entry name" value="MINTRINSICP"/>
</dbReference>
<feature type="transmembrane region" description="Helical" evidence="8">
    <location>
        <begin position="121"/>
        <end position="145"/>
    </location>
</feature>
<dbReference type="InterPro" id="IPR000425">
    <property type="entry name" value="MIP"/>
</dbReference>
<feature type="compositionally biased region" description="Low complexity" evidence="7">
    <location>
        <begin position="619"/>
        <end position="629"/>
    </location>
</feature>
<feature type="compositionally biased region" description="Basic and acidic residues" evidence="7">
    <location>
        <begin position="53"/>
        <end position="63"/>
    </location>
</feature>
<keyword evidence="6 8" id="KW-0472">Membrane</keyword>
<evidence type="ECO:0000256" key="8">
    <source>
        <dbReference type="SAM" id="Phobius"/>
    </source>
</evidence>